<dbReference type="AlphaFoldDB" id="A0AAV7PGG3"/>
<keyword evidence="2" id="KW-1185">Reference proteome</keyword>
<gene>
    <name evidence="1" type="ORF">NDU88_005618</name>
</gene>
<protein>
    <submittedName>
        <fullName evidence="1">Uncharacterized protein</fullName>
    </submittedName>
</protein>
<dbReference type="InterPro" id="IPR042566">
    <property type="entry name" value="L1_C"/>
</dbReference>
<dbReference type="EMBL" id="JANPWB010000011">
    <property type="protein sequence ID" value="KAJ1127215.1"/>
    <property type="molecule type" value="Genomic_DNA"/>
</dbReference>
<dbReference type="Gene3D" id="3.30.250.20">
    <property type="entry name" value="L1 transposable element, C-terminal domain"/>
    <property type="match status" value="1"/>
</dbReference>
<reference evidence="1" key="1">
    <citation type="journal article" date="2022" name="bioRxiv">
        <title>Sequencing and chromosome-scale assembly of the giantPleurodeles waltlgenome.</title>
        <authorList>
            <person name="Brown T."/>
            <person name="Elewa A."/>
            <person name="Iarovenko S."/>
            <person name="Subramanian E."/>
            <person name="Araus A.J."/>
            <person name="Petzold A."/>
            <person name="Susuki M."/>
            <person name="Suzuki K.-i.T."/>
            <person name="Hayashi T."/>
            <person name="Toyoda A."/>
            <person name="Oliveira C."/>
            <person name="Osipova E."/>
            <person name="Leigh N.D."/>
            <person name="Simon A."/>
            <person name="Yun M.H."/>
        </authorList>
    </citation>
    <scope>NUCLEOTIDE SEQUENCE</scope>
    <source>
        <strain evidence="1">20211129_DDA</strain>
        <tissue evidence="1">Liver</tissue>
    </source>
</reference>
<sequence length="112" mass="13098">MLRMCLGELSLITRQAIFEKAHPDALRCADNVTFFTRTDYCHVTVERRWRLRQLIKSFQEREGEAFLLAPARLKTVINGKIKIFTSDLQAKEYLMELKVQHSQKTEQGPKES</sequence>
<accession>A0AAV7PGG3</accession>
<evidence type="ECO:0000313" key="1">
    <source>
        <dbReference type="EMBL" id="KAJ1127215.1"/>
    </source>
</evidence>
<dbReference type="Proteomes" id="UP001066276">
    <property type="component" value="Chromosome 7"/>
</dbReference>
<name>A0AAV7PGG3_PLEWA</name>
<evidence type="ECO:0000313" key="2">
    <source>
        <dbReference type="Proteomes" id="UP001066276"/>
    </source>
</evidence>
<proteinExistence type="predicted"/>
<comment type="caution">
    <text evidence="1">The sequence shown here is derived from an EMBL/GenBank/DDBJ whole genome shotgun (WGS) entry which is preliminary data.</text>
</comment>
<organism evidence="1 2">
    <name type="scientific">Pleurodeles waltl</name>
    <name type="common">Iberian ribbed newt</name>
    <dbReference type="NCBI Taxonomy" id="8319"/>
    <lineage>
        <taxon>Eukaryota</taxon>
        <taxon>Metazoa</taxon>
        <taxon>Chordata</taxon>
        <taxon>Craniata</taxon>
        <taxon>Vertebrata</taxon>
        <taxon>Euteleostomi</taxon>
        <taxon>Amphibia</taxon>
        <taxon>Batrachia</taxon>
        <taxon>Caudata</taxon>
        <taxon>Salamandroidea</taxon>
        <taxon>Salamandridae</taxon>
        <taxon>Pleurodelinae</taxon>
        <taxon>Pleurodeles</taxon>
    </lineage>
</organism>